<dbReference type="EMBL" id="JABTTQ020000013">
    <property type="protein sequence ID" value="KAK6142958.1"/>
    <property type="molecule type" value="Genomic_DNA"/>
</dbReference>
<dbReference type="CDD" id="cd01960">
    <property type="entry name" value="nsLTP1"/>
    <property type="match status" value="1"/>
</dbReference>
<evidence type="ECO:0000256" key="4">
    <source>
        <dbReference type="RuleBase" id="RU000628"/>
    </source>
</evidence>
<gene>
    <name evidence="7" type="ORF">DH2020_023306</name>
</gene>
<comment type="similarity">
    <text evidence="1 4">Belongs to the plant LTP family.</text>
</comment>
<feature type="chain" id="PRO_5047169454" description="Non-specific lipid-transfer protein" evidence="5">
    <location>
        <begin position="25"/>
        <end position="155"/>
    </location>
</feature>
<dbReference type="Proteomes" id="UP001318860">
    <property type="component" value="Unassembled WGS sequence"/>
</dbReference>
<comment type="caution">
    <text evidence="7">The sequence shown here is derived from an EMBL/GenBank/DDBJ whole genome shotgun (WGS) entry which is preliminary data.</text>
</comment>
<reference evidence="7 8" key="1">
    <citation type="journal article" date="2021" name="Comput. Struct. Biotechnol. J.">
        <title>De novo genome assembly of the potent medicinal plant Rehmannia glutinosa using nanopore technology.</title>
        <authorList>
            <person name="Ma L."/>
            <person name="Dong C."/>
            <person name="Song C."/>
            <person name="Wang X."/>
            <person name="Zheng X."/>
            <person name="Niu Y."/>
            <person name="Chen S."/>
            <person name="Feng W."/>
        </authorList>
    </citation>
    <scope>NUCLEOTIDE SEQUENCE [LARGE SCALE GENOMIC DNA]</scope>
    <source>
        <strain evidence="7">DH-2019</strain>
    </source>
</reference>
<dbReference type="Gene3D" id="1.10.110.10">
    <property type="entry name" value="Plant lipid-transfer and hydrophobic proteins"/>
    <property type="match status" value="1"/>
</dbReference>
<dbReference type="InterPro" id="IPR000528">
    <property type="entry name" value="Plant_nsLTP"/>
</dbReference>
<keyword evidence="2 4" id="KW-0813">Transport</keyword>
<dbReference type="Pfam" id="PF00234">
    <property type="entry name" value="Tryp_alpha_amyl"/>
    <property type="match status" value="1"/>
</dbReference>
<comment type="function">
    <text evidence="4">Plant non-specific lipid-transfer proteins transfer phospholipids as well as galactolipids across membranes. May play a role in wax or cutin deposition in the cell walls of expanding epidermal cells and certain secretory tissues.</text>
</comment>
<name>A0ABR0W5N5_REHGL</name>
<protein>
    <recommendedName>
        <fullName evidence="4">Non-specific lipid-transfer protein</fullName>
    </recommendedName>
</protein>
<dbReference type="InterPro" id="IPR036312">
    <property type="entry name" value="Bifun_inhib/LTP/seed_sf"/>
</dbReference>
<evidence type="ECO:0000259" key="6">
    <source>
        <dbReference type="SMART" id="SM00499"/>
    </source>
</evidence>
<organism evidence="7 8">
    <name type="scientific">Rehmannia glutinosa</name>
    <name type="common">Chinese foxglove</name>
    <dbReference type="NCBI Taxonomy" id="99300"/>
    <lineage>
        <taxon>Eukaryota</taxon>
        <taxon>Viridiplantae</taxon>
        <taxon>Streptophyta</taxon>
        <taxon>Embryophyta</taxon>
        <taxon>Tracheophyta</taxon>
        <taxon>Spermatophyta</taxon>
        <taxon>Magnoliopsida</taxon>
        <taxon>eudicotyledons</taxon>
        <taxon>Gunneridae</taxon>
        <taxon>Pentapetalae</taxon>
        <taxon>asterids</taxon>
        <taxon>lamiids</taxon>
        <taxon>Lamiales</taxon>
        <taxon>Orobanchaceae</taxon>
        <taxon>Rehmannieae</taxon>
        <taxon>Rehmannia</taxon>
    </lineage>
</organism>
<dbReference type="SUPFAM" id="SSF47699">
    <property type="entry name" value="Bifunctional inhibitor/lipid-transfer protein/seed storage 2S albumin"/>
    <property type="match status" value="1"/>
</dbReference>
<evidence type="ECO:0000313" key="8">
    <source>
        <dbReference type="Proteomes" id="UP001318860"/>
    </source>
</evidence>
<evidence type="ECO:0000256" key="5">
    <source>
        <dbReference type="SAM" id="SignalP"/>
    </source>
</evidence>
<evidence type="ECO:0000256" key="1">
    <source>
        <dbReference type="ARBA" id="ARBA00009748"/>
    </source>
</evidence>
<keyword evidence="8" id="KW-1185">Reference proteome</keyword>
<sequence>MKGGILTVITIFAIFQLVVQQGQAITCGEVDAALVPCISYLTGHGDGPSPACCGGVKAVKGMAQTTADKRACCGCVKTAANRYADLKDAAAQSLPAKCGVQLTFLSHVVWIVTRSTKMGTGTKKGWSCSKKGPPHLQEQQSCSIAKAMNPKRQVA</sequence>
<dbReference type="PRINTS" id="PR00382">
    <property type="entry name" value="LIPIDTRNSFER"/>
</dbReference>
<evidence type="ECO:0000256" key="3">
    <source>
        <dbReference type="ARBA" id="ARBA00023121"/>
    </source>
</evidence>
<feature type="signal peptide" evidence="5">
    <location>
        <begin position="1"/>
        <end position="24"/>
    </location>
</feature>
<feature type="domain" description="Bifunctional inhibitor/plant lipid transfer protein/seed storage helical" evidence="6">
    <location>
        <begin position="27"/>
        <end position="104"/>
    </location>
</feature>
<dbReference type="SMART" id="SM00499">
    <property type="entry name" value="AAI"/>
    <property type="match status" value="1"/>
</dbReference>
<evidence type="ECO:0000313" key="7">
    <source>
        <dbReference type="EMBL" id="KAK6142958.1"/>
    </source>
</evidence>
<keyword evidence="5" id="KW-0732">Signal</keyword>
<dbReference type="PANTHER" id="PTHR33076">
    <property type="entry name" value="NON-SPECIFIC LIPID-TRANSFER PROTEIN 2-RELATED"/>
    <property type="match status" value="1"/>
</dbReference>
<keyword evidence="3 4" id="KW-0446">Lipid-binding</keyword>
<dbReference type="InterPro" id="IPR016140">
    <property type="entry name" value="Bifunc_inhib/LTP/seed_store"/>
</dbReference>
<accession>A0ABR0W5N5</accession>
<evidence type="ECO:0000256" key="2">
    <source>
        <dbReference type="ARBA" id="ARBA00022448"/>
    </source>
</evidence>
<proteinExistence type="inferred from homology"/>